<sequence length="521" mass="56267">MQQYRELTAIEGMSSPTPTSHYLQYSCRHRGTPTSAHCRDSVLTGGYLGGYQKRSVYHSERSSRLHYSEGGYIPSIDCAADQLGQRSGIISPRNSCFLPNTSTMDTSQMLMPLSANDMELATAVASCTGMVPFPCSVGQMPSTVVGSLAPLSATAASPGVTALNPAPAPLIPPPAPLLSPPQISELPSASSLIPSLVQPLPTQSAGSPPPILHSSMTSLASNFSPWTCDEGHELCPQFGLHQCSCSPTALASEVIHDMPRPVPQPCFGSGDEILAISGSFPCIHFRFANLQPWLYYSICVEFAASAPAENRNSQRDSLILQSNTSVRFLPPGNHMPGHLWMNRRWSLQLEQIVMRIPHLPFGEFTPVVRLFATRGQLCQGLSLEGHPSDMIEASQNWYLSGHSFLLCPWGIDQRVLISTVAITSNHVKVDDIVERSSPLGRTLSDISDPLSLSDSQSPPPCPREPWLDVGPLSCSSPDSVWGPPKADGGCSSDDPILHRMFNNLFPEGYFDESACVATLTL</sequence>
<protein>
    <submittedName>
        <fullName evidence="1">Uncharacterized protein</fullName>
    </submittedName>
</protein>
<accession>A0A7M7MDI0</accession>
<dbReference type="RefSeq" id="XP_022668375.1">
    <property type="nucleotide sequence ID" value="XM_022812640.1"/>
</dbReference>
<evidence type="ECO:0000313" key="1">
    <source>
        <dbReference type="EnsemblMetazoa" id="XP_022668375"/>
    </source>
</evidence>
<evidence type="ECO:0000313" key="2">
    <source>
        <dbReference type="Proteomes" id="UP000594260"/>
    </source>
</evidence>
<proteinExistence type="predicted"/>
<dbReference type="Proteomes" id="UP000594260">
    <property type="component" value="Unplaced"/>
</dbReference>
<dbReference type="GeneID" id="111253362"/>
<dbReference type="EnsemblMetazoa" id="XM_022812640">
    <property type="protein sequence ID" value="XP_022668375"/>
    <property type="gene ID" value="LOC111253362"/>
</dbReference>
<dbReference type="AlphaFoldDB" id="A0A7M7MDI0"/>
<keyword evidence="2" id="KW-1185">Reference proteome</keyword>
<name>A0A7M7MDI0_VARDE</name>
<reference evidence="1" key="1">
    <citation type="submission" date="2021-01" db="UniProtKB">
        <authorList>
            <consortium name="EnsemblMetazoa"/>
        </authorList>
    </citation>
    <scope>IDENTIFICATION</scope>
</reference>
<organism evidence="1 2">
    <name type="scientific">Varroa destructor</name>
    <name type="common">Honeybee mite</name>
    <dbReference type="NCBI Taxonomy" id="109461"/>
    <lineage>
        <taxon>Eukaryota</taxon>
        <taxon>Metazoa</taxon>
        <taxon>Ecdysozoa</taxon>
        <taxon>Arthropoda</taxon>
        <taxon>Chelicerata</taxon>
        <taxon>Arachnida</taxon>
        <taxon>Acari</taxon>
        <taxon>Parasitiformes</taxon>
        <taxon>Mesostigmata</taxon>
        <taxon>Gamasina</taxon>
        <taxon>Dermanyssoidea</taxon>
        <taxon>Varroidae</taxon>
        <taxon>Varroa</taxon>
    </lineage>
</organism>